<dbReference type="InterPro" id="IPR009003">
    <property type="entry name" value="Peptidase_S1_PA"/>
</dbReference>
<evidence type="ECO:0000256" key="2">
    <source>
        <dbReference type="RuleBase" id="RU363034"/>
    </source>
</evidence>
<dbReference type="AlphaFoldDB" id="A0A915CD28"/>
<dbReference type="PROSITE" id="PS00134">
    <property type="entry name" value="TRYPSIN_HIS"/>
    <property type="match status" value="1"/>
</dbReference>
<dbReference type="CDD" id="cd00190">
    <property type="entry name" value="Tryp_SPc"/>
    <property type="match status" value="1"/>
</dbReference>
<keyword evidence="2" id="KW-0720">Serine protease</keyword>
<dbReference type="PANTHER" id="PTHR24252:SF7">
    <property type="entry name" value="HYALIN"/>
    <property type="match status" value="1"/>
</dbReference>
<name>A0A915CD28_PARUN</name>
<evidence type="ECO:0000313" key="6">
    <source>
        <dbReference type="WBParaSite" id="PgR124_g016_t01"/>
    </source>
</evidence>
<keyword evidence="3" id="KW-0732">Signal</keyword>
<reference evidence="6 7" key="1">
    <citation type="submission" date="2022-11" db="UniProtKB">
        <authorList>
            <consortium name="WormBaseParasite"/>
        </authorList>
    </citation>
    <scope>IDENTIFICATION</scope>
</reference>
<dbReference type="PRINTS" id="PR00722">
    <property type="entry name" value="CHYMOTRYPSIN"/>
</dbReference>
<keyword evidence="2" id="KW-0645">Protease</keyword>
<dbReference type="GO" id="GO:0006508">
    <property type="term" value="P:proteolysis"/>
    <property type="evidence" value="ECO:0007669"/>
    <property type="project" value="UniProtKB-KW"/>
</dbReference>
<dbReference type="SMART" id="SM00020">
    <property type="entry name" value="Tryp_SPc"/>
    <property type="match status" value="1"/>
</dbReference>
<dbReference type="PROSITE" id="PS00135">
    <property type="entry name" value="TRYPSIN_SER"/>
    <property type="match status" value="1"/>
</dbReference>
<keyword evidence="5" id="KW-1185">Reference proteome</keyword>
<feature type="signal peptide" evidence="3">
    <location>
        <begin position="1"/>
        <end position="17"/>
    </location>
</feature>
<dbReference type="WBParaSite" id="PgR124_g016_t02">
    <property type="protein sequence ID" value="PgR124_g016_t02"/>
    <property type="gene ID" value="PgR124_g016"/>
</dbReference>
<dbReference type="InterPro" id="IPR018114">
    <property type="entry name" value="TRYPSIN_HIS"/>
</dbReference>
<dbReference type="WBParaSite" id="PgR124_g016_t01">
    <property type="protein sequence ID" value="PgR124_g016_t01"/>
    <property type="gene ID" value="PgR124_g016"/>
</dbReference>
<dbReference type="InterPro" id="IPR001254">
    <property type="entry name" value="Trypsin_dom"/>
</dbReference>
<dbReference type="InterPro" id="IPR001314">
    <property type="entry name" value="Peptidase_S1A"/>
</dbReference>
<dbReference type="PROSITE" id="PS50240">
    <property type="entry name" value="TRYPSIN_DOM"/>
    <property type="match status" value="1"/>
</dbReference>
<accession>A0A915CD28</accession>
<keyword evidence="2" id="KW-0378">Hydrolase</keyword>
<feature type="domain" description="Peptidase S1" evidence="4">
    <location>
        <begin position="32"/>
        <end position="281"/>
    </location>
</feature>
<dbReference type="Pfam" id="PF00089">
    <property type="entry name" value="Trypsin"/>
    <property type="match status" value="1"/>
</dbReference>
<dbReference type="PANTHER" id="PTHR24252">
    <property type="entry name" value="ACROSIN-RELATED"/>
    <property type="match status" value="1"/>
</dbReference>
<organism evidence="5 7">
    <name type="scientific">Parascaris univalens</name>
    <name type="common">Nematode worm</name>
    <dbReference type="NCBI Taxonomy" id="6257"/>
    <lineage>
        <taxon>Eukaryota</taxon>
        <taxon>Metazoa</taxon>
        <taxon>Ecdysozoa</taxon>
        <taxon>Nematoda</taxon>
        <taxon>Chromadorea</taxon>
        <taxon>Rhabditida</taxon>
        <taxon>Spirurina</taxon>
        <taxon>Ascaridomorpha</taxon>
        <taxon>Ascaridoidea</taxon>
        <taxon>Ascarididae</taxon>
        <taxon>Parascaris</taxon>
    </lineage>
</organism>
<dbReference type="GO" id="GO:0004252">
    <property type="term" value="F:serine-type endopeptidase activity"/>
    <property type="evidence" value="ECO:0007669"/>
    <property type="project" value="InterPro"/>
</dbReference>
<dbReference type="InterPro" id="IPR043504">
    <property type="entry name" value="Peptidase_S1_PA_chymotrypsin"/>
</dbReference>
<protein>
    <submittedName>
        <fullName evidence="6 7">Peptidase S1 domain-containing protein</fullName>
    </submittedName>
</protein>
<dbReference type="SUPFAM" id="SSF50494">
    <property type="entry name" value="Trypsin-like serine proteases"/>
    <property type="match status" value="1"/>
</dbReference>
<dbReference type="InterPro" id="IPR033116">
    <property type="entry name" value="TRYPSIN_SER"/>
</dbReference>
<evidence type="ECO:0000313" key="5">
    <source>
        <dbReference type="Proteomes" id="UP000887569"/>
    </source>
</evidence>
<evidence type="ECO:0000313" key="7">
    <source>
        <dbReference type="WBParaSite" id="PgR124_g016_t02"/>
    </source>
</evidence>
<proteinExistence type="predicted"/>
<dbReference type="Proteomes" id="UP000887569">
    <property type="component" value="Unplaced"/>
</dbReference>
<evidence type="ECO:0000256" key="3">
    <source>
        <dbReference type="SAM" id="SignalP"/>
    </source>
</evidence>
<evidence type="ECO:0000259" key="4">
    <source>
        <dbReference type="PROSITE" id="PS50240"/>
    </source>
</evidence>
<dbReference type="Gene3D" id="2.40.10.10">
    <property type="entry name" value="Trypsin-like serine proteases"/>
    <property type="match status" value="1"/>
</dbReference>
<evidence type="ECO:0000256" key="1">
    <source>
        <dbReference type="ARBA" id="ARBA00023157"/>
    </source>
</evidence>
<dbReference type="FunFam" id="2.40.10.10:FF:000068">
    <property type="entry name" value="transmembrane protease serine 2"/>
    <property type="match status" value="1"/>
</dbReference>
<sequence length="311" mass="33790">MLRLLTAALFLFLCCHCQECGLKKDVNPLMRIVGGEDSTSTSWPWQALFMTYDKNGVGLMCGASLIADRWLLTAAHCAQFQHVDSFVALGTTSLSDLRDVYAIGALIIHPDYSPFTASNDIALIQTTEKVKLSSLVSPVCVPRDDSLLIRKGTIAYVSGFGVTIDRAESGKRWAMRTSNILMQTSLPIIDERSCARKWSAMTAGTTIITDKQLCAGSLLRGTAPGDSGGPLQVEGLDGHWYIVGITSFGANSEDALLDQGTYPGVYTRVAAYFDWIVESIEVFETSASPSEQLHTKCAIGIVLLTTVLMRF</sequence>
<feature type="chain" id="PRO_5041109800" evidence="3">
    <location>
        <begin position="18"/>
        <end position="311"/>
    </location>
</feature>
<keyword evidence="1" id="KW-1015">Disulfide bond</keyword>